<proteinExistence type="predicted"/>
<evidence type="ECO:0000313" key="2">
    <source>
        <dbReference type="Proteomes" id="UP000250235"/>
    </source>
</evidence>
<dbReference type="Proteomes" id="UP000250235">
    <property type="component" value="Unassembled WGS sequence"/>
</dbReference>
<gene>
    <name evidence="1" type="ORF">F511_13497</name>
</gene>
<accession>A0A2Z7AFS0</accession>
<dbReference type="EMBL" id="KV015613">
    <property type="protein sequence ID" value="KZV20563.1"/>
    <property type="molecule type" value="Genomic_DNA"/>
</dbReference>
<reference evidence="1 2" key="1">
    <citation type="journal article" date="2015" name="Proc. Natl. Acad. Sci. U.S.A.">
        <title>The resurrection genome of Boea hygrometrica: A blueprint for survival of dehydration.</title>
        <authorList>
            <person name="Xiao L."/>
            <person name="Yang G."/>
            <person name="Zhang L."/>
            <person name="Yang X."/>
            <person name="Zhao S."/>
            <person name="Ji Z."/>
            <person name="Zhou Q."/>
            <person name="Hu M."/>
            <person name="Wang Y."/>
            <person name="Chen M."/>
            <person name="Xu Y."/>
            <person name="Jin H."/>
            <person name="Xiao X."/>
            <person name="Hu G."/>
            <person name="Bao F."/>
            <person name="Hu Y."/>
            <person name="Wan P."/>
            <person name="Li L."/>
            <person name="Deng X."/>
            <person name="Kuang T."/>
            <person name="Xiang C."/>
            <person name="Zhu J.K."/>
            <person name="Oliver M.J."/>
            <person name="He Y."/>
        </authorList>
    </citation>
    <scope>NUCLEOTIDE SEQUENCE [LARGE SCALE GENOMIC DNA]</scope>
    <source>
        <strain evidence="2">cv. XS01</strain>
    </source>
</reference>
<keyword evidence="2" id="KW-1185">Reference proteome</keyword>
<sequence length="179" mass="20606">MLAKRRHIYHTQSTSNLVYIKRHRIAYTQPTSTRVIQNDIVLSPAQEKSLIRTRDQIWTPRSYSNLKTTNRPTQIVNQTDPHSTSNSLARVRVLVRSPALIRVDMLTSMKTSSWLARWVEEKSSSSAESSRVEVQWVKRRNCSSADQVQRTRAVIECGAGYKHSDRVQIQSPAEYSIPR</sequence>
<protein>
    <submittedName>
        <fullName evidence="1">Topless-related protein 2-like</fullName>
    </submittedName>
</protein>
<dbReference type="AlphaFoldDB" id="A0A2Z7AFS0"/>
<organism evidence="1 2">
    <name type="scientific">Dorcoceras hygrometricum</name>
    <dbReference type="NCBI Taxonomy" id="472368"/>
    <lineage>
        <taxon>Eukaryota</taxon>
        <taxon>Viridiplantae</taxon>
        <taxon>Streptophyta</taxon>
        <taxon>Embryophyta</taxon>
        <taxon>Tracheophyta</taxon>
        <taxon>Spermatophyta</taxon>
        <taxon>Magnoliopsida</taxon>
        <taxon>eudicotyledons</taxon>
        <taxon>Gunneridae</taxon>
        <taxon>Pentapetalae</taxon>
        <taxon>asterids</taxon>
        <taxon>lamiids</taxon>
        <taxon>Lamiales</taxon>
        <taxon>Gesneriaceae</taxon>
        <taxon>Didymocarpoideae</taxon>
        <taxon>Trichosporeae</taxon>
        <taxon>Loxocarpinae</taxon>
        <taxon>Dorcoceras</taxon>
    </lineage>
</organism>
<name>A0A2Z7AFS0_9LAMI</name>
<evidence type="ECO:0000313" key="1">
    <source>
        <dbReference type="EMBL" id="KZV20563.1"/>
    </source>
</evidence>